<keyword evidence="4 7" id="KW-0812">Transmembrane</keyword>
<dbReference type="Gene3D" id="1.10.3720.10">
    <property type="entry name" value="MetI-like"/>
    <property type="match status" value="1"/>
</dbReference>
<keyword evidence="3" id="KW-1003">Cell membrane</keyword>
<dbReference type="NCBIfam" id="TIGR01726">
    <property type="entry name" value="HEQRo_perm_3TM"/>
    <property type="match status" value="1"/>
</dbReference>
<gene>
    <name evidence="9" type="ordered locus">Tlet_0023</name>
</gene>
<organism evidence="9 10">
    <name type="scientific">Pseudothermotoga lettingae (strain ATCC BAA-301 / DSM 14385 / NBRC 107922 / TMO)</name>
    <name type="common">Thermotoga lettingae</name>
    <dbReference type="NCBI Taxonomy" id="416591"/>
    <lineage>
        <taxon>Bacteria</taxon>
        <taxon>Thermotogati</taxon>
        <taxon>Thermotogota</taxon>
        <taxon>Thermotogae</taxon>
        <taxon>Thermotogales</taxon>
        <taxon>Thermotogaceae</taxon>
        <taxon>Pseudothermotoga</taxon>
    </lineage>
</organism>
<name>A8F362_PSELT</name>
<reference evidence="9 10" key="1">
    <citation type="submission" date="2007-08" db="EMBL/GenBank/DDBJ databases">
        <title>Complete sequence of Thermotoga lettingae TMO.</title>
        <authorList>
            <consortium name="US DOE Joint Genome Institute"/>
            <person name="Copeland A."/>
            <person name="Lucas S."/>
            <person name="Lapidus A."/>
            <person name="Barry K."/>
            <person name="Glavina del Rio T."/>
            <person name="Dalin E."/>
            <person name="Tice H."/>
            <person name="Pitluck S."/>
            <person name="Foster B."/>
            <person name="Bruce D."/>
            <person name="Schmutz J."/>
            <person name="Larimer F."/>
            <person name="Land M."/>
            <person name="Hauser L."/>
            <person name="Kyrpides N."/>
            <person name="Mikhailova N."/>
            <person name="Nelson K."/>
            <person name="Gogarten J.P."/>
            <person name="Noll K."/>
            <person name="Richardson P."/>
        </authorList>
    </citation>
    <scope>NUCLEOTIDE SEQUENCE [LARGE SCALE GENOMIC DNA]</scope>
    <source>
        <strain evidence="10">ATCC BAA-301 / DSM 14385 / NBRC 107922 / TMO</strain>
    </source>
</reference>
<feature type="transmembrane region" description="Helical" evidence="7">
    <location>
        <begin position="131"/>
        <end position="153"/>
    </location>
</feature>
<comment type="similarity">
    <text evidence="7">Belongs to the binding-protein-dependent transport system permease family.</text>
</comment>
<evidence type="ECO:0000256" key="4">
    <source>
        <dbReference type="ARBA" id="ARBA00022692"/>
    </source>
</evidence>
<dbReference type="InterPro" id="IPR010065">
    <property type="entry name" value="AA_ABC_transptr_permease_3TM"/>
</dbReference>
<keyword evidence="5 7" id="KW-1133">Transmembrane helix</keyword>
<dbReference type="PANTHER" id="PTHR30614">
    <property type="entry name" value="MEMBRANE COMPONENT OF AMINO ACID ABC TRANSPORTER"/>
    <property type="match status" value="1"/>
</dbReference>
<proteinExistence type="inferred from homology"/>
<evidence type="ECO:0000256" key="1">
    <source>
        <dbReference type="ARBA" id="ARBA00004651"/>
    </source>
</evidence>
<dbReference type="GO" id="GO:0022857">
    <property type="term" value="F:transmembrane transporter activity"/>
    <property type="evidence" value="ECO:0007669"/>
    <property type="project" value="InterPro"/>
</dbReference>
<protein>
    <submittedName>
        <fullName evidence="9">Polar amino acid ABC transporter, inner membrane subunit</fullName>
    </submittedName>
</protein>
<dbReference type="InterPro" id="IPR043429">
    <property type="entry name" value="ArtM/GltK/GlnP/TcyL/YhdX-like"/>
</dbReference>
<evidence type="ECO:0000256" key="5">
    <source>
        <dbReference type="ARBA" id="ARBA00022989"/>
    </source>
</evidence>
<reference evidence="9 10" key="2">
    <citation type="journal article" date="2009" name="Proc. Natl. Acad. Sci. U.S.A.">
        <title>On the chimeric nature, thermophilic origin, and phylogenetic placement of the Thermotogales.</title>
        <authorList>
            <person name="Zhaxybayeva O."/>
            <person name="Swithers K.S."/>
            <person name="Lapierre P."/>
            <person name="Fournier G.P."/>
            <person name="Bickhart D.M."/>
            <person name="DeBoy R.T."/>
            <person name="Nelson K.E."/>
            <person name="Nesbo C.L."/>
            <person name="Doolittle W.F."/>
            <person name="Gogarten J.P."/>
            <person name="Noll K.M."/>
        </authorList>
    </citation>
    <scope>NUCLEOTIDE SEQUENCE [LARGE SCALE GENOMIC DNA]</scope>
    <source>
        <strain evidence="10">ATCC BAA-301 / DSM 14385 / NBRC 107922 / TMO</strain>
    </source>
</reference>
<feature type="transmembrane region" description="Helical" evidence="7">
    <location>
        <begin position="20"/>
        <end position="41"/>
    </location>
</feature>
<feature type="transmembrane region" description="Helical" evidence="7">
    <location>
        <begin position="88"/>
        <end position="110"/>
    </location>
</feature>
<evidence type="ECO:0000256" key="2">
    <source>
        <dbReference type="ARBA" id="ARBA00022448"/>
    </source>
</evidence>
<dbReference type="GO" id="GO:0043190">
    <property type="term" value="C:ATP-binding cassette (ABC) transporter complex"/>
    <property type="evidence" value="ECO:0007669"/>
    <property type="project" value="InterPro"/>
</dbReference>
<dbReference type="eggNOG" id="COG0765">
    <property type="taxonomic scope" value="Bacteria"/>
</dbReference>
<comment type="subcellular location">
    <subcellularLocation>
        <location evidence="1 7">Cell membrane</location>
        <topology evidence="1 7">Multi-pass membrane protein</topology>
    </subcellularLocation>
</comment>
<accession>A8F362</accession>
<keyword evidence="10" id="KW-1185">Reference proteome</keyword>
<feature type="transmembrane region" description="Helical" evidence="7">
    <location>
        <begin position="184"/>
        <end position="204"/>
    </location>
</feature>
<dbReference type="EMBL" id="CP000812">
    <property type="protein sequence ID" value="ABV32596.1"/>
    <property type="molecule type" value="Genomic_DNA"/>
</dbReference>
<dbReference type="Proteomes" id="UP000002016">
    <property type="component" value="Chromosome"/>
</dbReference>
<evidence type="ECO:0000256" key="6">
    <source>
        <dbReference type="ARBA" id="ARBA00023136"/>
    </source>
</evidence>
<keyword evidence="6 7" id="KW-0472">Membrane</keyword>
<feature type="transmembrane region" description="Helical" evidence="7">
    <location>
        <begin position="53"/>
        <end position="76"/>
    </location>
</feature>
<sequence>MQSMPFTQQVLRLGNAFLQNLVLLPFVLIMGIFFGFIIALIRYYKIPVLSQFFAFAIEIVRGSPFLLLVYAVYFVLPYFGIELQSFETAVVVLTITSTVYLSEVFRSGLLAIDKGQFEAADALGMSFANKLFLIILPQVLQITLPSIVGQIVLTIKDTSIVSLIGMAEIVRTSRQVMQITLDPFTAFLIVAGYFAAVCYPLILVSRKLEQRILKGGKKNEATVR</sequence>
<feature type="domain" description="ABC transmembrane type-1" evidence="8">
    <location>
        <begin position="17"/>
        <end position="205"/>
    </location>
</feature>
<dbReference type="SUPFAM" id="SSF161098">
    <property type="entry name" value="MetI-like"/>
    <property type="match status" value="1"/>
</dbReference>
<keyword evidence="2 7" id="KW-0813">Transport</keyword>
<evidence type="ECO:0000256" key="7">
    <source>
        <dbReference type="RuleBase" id="RU363032"/>
    </source>
</evidence>
<dbReference type="PROSITE" id="PS50928">
    <property type="entry name" value="ABC_TM1"/>
    <property type="match status" value="1"/>
</dbReference>
<dbReference type="Pfam" id="PF00528">
    <property type="entry name" value="BPD_transp_1"/>
    <property type="match status" value="1"/>
</dbReference>
<dbReference type="KEGG" id="tle:Tlet_0023"/>
<dbReference type="InterPro" id="IPR000515">
    <property type="entry name" value="MetI-like"/>
</dbReference>
<dbReference type="InterPro" id="IPR035906">
    <property type="entry name" value="MetI-like_sf"/>
</dbReference>
<evidence type="ECO:0000256" key="3">
    <source>
        <dbReference type="ARBA" id="ARBA00022475"/>
    </source>
</evidence>
<dbReference type="GO" id="GO:0006865">
    <property type="term" value="P:amino acid transport"/>
    <property type="evidence" value="ECO:0007669"/>
    <property type="project" value="TreeGrafter"/>
</dbReference>
<dbReference type="OrthoDB" id="9805999at2"/>
<dbReference type="STRING" id="416591.Tlet_0023"/>
<evidence type="ECO:0000313" key="9">
    <source>
        <dbReference type="EMBL" id="ABV32596.1"/>
    </source>
</evidence>
<dbReference type="RefSeq" id="WP_012002077.1">
    <property type="nucleotide sequence ID" value="NC_009828.1"/>
</dbReference>
<dbReference type="AlphaFoldDB" id="A8F362"/>
<dbReference type="CDD" id="cd06261">
    <property type="entry name" value="TM_PBP2"/>
    <property type="match status" value="1"/>
</dbReference>
<dbReference type="PANTHER" id="PTHR30614:SF41">
    <property type="entry name" value="INNER MEMBRANE AMINO-ACID ABC TRANSPORTER PERMEASE PROTEIN YHDY"/>
    <property type="match status" value="1"/>
</dbReference>
<evidence type="ECO:0000259" key="8">
    <source>
        <dbReference type="PROSITE" id="PS50928"/>
    </source>
</evidence>
<dbReference type="HOGENOM" id="CLU_019602_1_1_0"/>
<evidence type="ECO:0000313" key="10">
    <source>
        <dbReference type="Proteomes" id="UP000002016"/>
    </source>
</evidence>